<dbReference type="GO" id="GO:0016020">
    <property type="term" value="C:membrane"/>
    <property type="evidence" value="ECO:0007669"/>
    <property type="project" value="InterPro"/>
</dbReference>
<dbReference type="InterPro" id="IPR035986">
    <property type="entry name" value="PKD_dom_sf"/>
</dbReference>
<dbReference type="InterPro" id="IPR013320">
    <property type="entry name" value="ConA-like_dom_sf"/>
</dbReference>
<gene>
    <name evidence="7" type="ORF">F8C67_13380</name>
</gene>
<dbReference type="InterPro" id="IPR003961">
    <property type="entry name" value="FN3_dom"/>
</dbReference>
<evidence type="ECO:0000259" key="6">
    <source>
        <dbReference type="PROSITE" id="PS50853"/>
    </source>
</evidence>
<comment type="caution">
    <text evidence="7">The sequence shown here is derived from an EMBL/GenBank/DDBJ whole genome shotgun (WGS) entry which is preliminary data.</text>
</comment>
<dbReference type="PANTHER" id="PTHR23282:SF101">
    <property type="entry name" value="MAM DOMAIN-CONTAINING PROTEIN"/>
    <property type="match status" value="1"/>
</dbReference>
<dbReference type="Gene3D" id="2.60.40.10">
    <property type="entry name" value="Immunoglobulins"/>
    <property type="match status" value="4"/>
</dbReference>
<dbReference type="InterPro" id="IPR036116">
    <property type="entry name" value="FN3_sf"/>
</dbReference>
<name>A0A6N6RCX4_9FLAO</name>
<dbReference type="GO" id="GO:0004553">
    <property type="term" value="F:hydrolase activity, hydrolyzing O-glycosyl compounds"/>
    <property type="evidence" value="ECO:0007669"/>
    <property type="project" value="UniProtKB-ARBA"/>
</dbReference>
<dbReference type="SMART" id="SM00060">
    <property type="entry name" value="FN3"/>
    <property type="match status" value="4"/>
</dbReference>
<dbReference type="Proteomes" id="UP000468650">
    <property type="component" value="Unassembled WGS sequence"/>
</dbReference>
<accession>A0A6N6RCX4</accession>
<dbReference type="SMART" id="SM00710">
    <property type="entry name" value="PbH1"/>
    <property type="match status" value="7"/>
</dbReference>
<keyword evidence="8" id="KW-1185">Reference proteome</keyword>
<feature type="domain" description="PKD" evidence="5">
    <location>
        <begin position="1907"/>
        <end position="1985"/>
    </location>
</feature>
<dbReference type="SUPFAM" id="SSF51126">
    <property type="entry name" value="Pectin lyase-like"/>
    <property type="match status" value="1"/>
</dbReference>
<dbReference type="InterPro" id="IPR044023">
    <property type="entry name" value="Ig_7"/>
</dbReference>
<dbReference type="InterPro" id="IPR051560">
    <property type="entry name" value="MAM_domain-containing"/>
</dbReference>
<feature type="domain" description="Fibronectin type-III" evidence="6">
    <location>
        <begin position="761"/>
        <end position="849"/>
    </location>
</feature>
<dbReference type="SUPFAM" id="SSF49265">
    <property type="entry name" value="Fibronectin type III"/>
    <property type="match status" value="2"/>
</dbReference>
<dbReference type="InterPro" id="IPR026444">
    <property type="entry name" value="Secre_tail"/>
</dbReference>
<dbReference type="SUPFAM" id="SSF49299">
    <property type="entry name" value="PKD domain"/>
    <property type="match status" value="1"/>
</dbReference>
<dbReference type="InterPro" id="IPR000998">
    <property type="entry name" value="MAM_dom"/>
</dbReference>
<dbReference type="PANTHER" id="PTHR23282">
    <property type="entry name" value="APICAL ENDOSOMAL GLYCOPROTEIN PRECURSOR"/>
    <property type="match status" value="1"/>
</dbReference>
<dbReference type="Pfam" id="PF00629">
    <property type="entry name" value="MAM"/>
    <property type="match status" value="2"/>
</dbReference>
<feature type="signal peptide" evidence="3">
    <location>
        <begin position="1"/>
        <end position="23"/>
    </location>
</feature>
<dbReference type="RefSeq" id="WP_151668373.1">
    <property type="nucleotide sequence ID" value="NZ_WBVO01000014.1"/>
</dbReference>
<evidence type="ECO:0000256" key="3">
    <source>
        <dbReference type="SAM" id="SignalP"/>
    </source>
</evidence>
<dbReference type="EMBL" id="WBVO01000014">
    <property type="protein sequence ID" value="KAB2805440.1"/>
    <property type="molecule type" value="Genomic_DNA"/>
</dbReference>
<proteinExistence type="predicted"/>
<feature type="domain" description="Fibronectin type-III" evidence="6">
    <location>
        <begin position="244"/>
        <end position="332"/>
    </location>
</feature>
<dbReference type="InterPro" id="IPR006626">
    <property type="entry name" value="PbH1"/>
</dbReference>
<dbReference type="SUPFAM" id="SSF49899">
    <property type="entry name" value="Concanavalin A-like lectins/glucanases"/>
    <property type="match status" value="2"/>
</dbReference>
<dbReference type="InterPro" id="IPR012334">
    <property type="entry name" value="Pectin_lyas_fold"/>
</dbReference>
<evidence type="ECO:0000259" key="5">
    <source>
        <dbReference type="PROSITE" id="PS50093"/>
    </source>
</evidence>
<dbReference type="Pfam" id="PF18911">
    <property type="entry name" value="PKD_4"/>
    <property type="match status" value="1"/>
</dbReference>
<reference evidence="7 8" key="1">
    <citation type="submission" date="2019-09" db="EMBL/GenBank/DDBJ databases">
        <title>Genomes of family Cryomorphaceae.</title>
        <authorList>
            <person name="Bowman J.P."/>
        </authorList>
    </citation>
    <scope>NUCLEOTIDE SEQUENCE [LARGE SCALE GENOMIC DNA]</scope>
    <source>
        <strain evidence="7 8">LMG 25704</strain>
    </source>
</reference>
<dbReference type="SMART" id="SM00089">
    <property type="entry name" value="PKD"/>
    <property type="match status" value="1"/>
</dbReference>
<dbReference type="InterPro" id="IPR011050">
    <property type="entry name" value="Pectin_lyase_fold/virulence"/>
</dbReference>
<evidence type="ECO:0000256" key="2">
    <source>
        <dbReference type="SAM" id="MobiDB-lite"/>
    </source>
</evidence>
<dbReference type="Pfam" id="PF18962">
    <property type="entry name" value="Por_Secre_tail"/>
    <property type="match status" value="1"/>
</dbReference>
<dbReference type="InterPro" id="IPR000601">
    <property type="entry name" value="PKD_dom"/>
</dbReference>
<dbReference type="NCBIfam" id="TIGR04183">
    <property type="entry name" value="Por_Secre_tail"/>
    <property type="match status" value="1"/>
</dbReference>
<feature type="chain" id="PRO_5027115193" evidence="3">
    <location>
        <begin position="24"/>
        <end position="2078"/>
    </location>
</feature>
<dbReference type="PROSITE" id="PS50060">
    <property type="entry name" value="MAM_2"/>
    <property type="match status" value="2"/>
</dbReference>
<dbReference type="CDD" id="cd00063">
    <property type="entry name" value="FN3"/>
    <property type="match status" value="2"/>
</dbReference>
<dbReference type="InterPro" id="IPR013783">
    <property type="entry name" value="Ig-like_fold"/>
</dbReference>
<dbReference type="SMART" id="SM00137">
    <property type="entry name" value="MAM"/>
    <property type="match status" value="2"/>
</dbReference>
<dbReference type="GO" id="GO:0005975">
    <property type="term" value="P:carbohydrate metabolic process"/>
    <property type="evidence" value="ECO:0007669"/>
    <property type="project" value="UniProtKB-ARBA"/>
</dbReference>
<evidence type="ECO:0000256" key="1">
    <source>
        <dbReference type="ARBA" id="ARBA00022729"/>
    </source>
</evidence>
<dbReference type="PROSITE" id="PS50093">
    <property type="entry name" value="PKD"/>
    <property type="match status" value="1"/>
</dbReference>
<dbReference type="Pfam" id="PF19081">
    <property type="entry name" value="Ig_7"/>
    <property type="match status" value="1"/>
</dbReference>
<feature type="domain" description="MAM" evidence="4">
    <location>
        <begin position="341"/>
        <end position="512"/>
    </location>
</feature>
<dbReference type="Gene3D" id="2.160.20.10">
    <property type="entry name" value="Single-stranded right-handed beta-helix, Pectin lyase-like"/>
    <property type="match status" value="1"/>
</dbReference>
<dbReference type="OrthoDB" id="9805017at2"/>
<feature type="domain" description="MAM" evidence="4">
    <location>
        <begin position="878"/>
        <end position="1037"/>
    </location>
</feature>
<evidence type="ECO:0000313" key="8">
    <source>
        <dbReference type="Proteomes" id="UP000468650"/>
    </source>
</evidence>
<protein>
    <submittedName>
        <fullName evidence="7">T9SS type A sorting domain-containing protein</fullName>
    </submittedName>
</protein>
<organism evidence="7 8">
    <name type="scientific">Phaeocystidibacter luteus</name>
    <dbReference type="NCBI Taxonomy" id="911197"/>
    <lineage>
        <taxon>Bacteria</taxon>
        <taxon>Pseudomonadati</taxon>
        <taxon>Bacteroidota</taxon>
        <taxon>Flavobacteriia</taxon>
        <taxon>Flavobacteriales</taxon>
        <taxon>Phaeocystidibacteraceae</taxon>
        <taxon>Phaeocystidibacter</taxon>
    </lineage>
</organism>
<dbReference type="InterPro" id="IPR022409">
    <property type="entry name" value="PKD/Chitinase_dom"/>
</dbReference>
<evidence type="ECO:0000259" key="4">
    <source>
        <dbReference type="PROSITE" id="PS50060"/>
    </source>
</evidence>
<feature type="region of interest" description="Disordered" evidence="2">
    <location>
        <begin position="889"/>
        <end position="908"/>
    </location>
</feature>
<evidence type="ECO:0000313" key="7">
    <source>
        <dbReference type="EMBL" id="KAB2805440.1"/>
    </source>
</evidence>
<dbReference type="Gene3D" id="2.60.120.200">
    <property type="match status" value="2"/>
</dbReference>
<sequence length="2078" mass="219331">MRKILRSCVGLLACLAFSSVAHGQAYVITPSATDAGNPGGVRTSGDFTTTGGTSIWTGAQAAQSWSAAQALPFAFDFYGSPVTHYIVASNGLLSFDTTNAGAAVNTALNTNGSLPDANLPDKTVAYFWEDFTGVTSSSDDVYAIVEGTAPNRQLWILNYSMKVGSLSYGYWALVLEETTNKIYVMDMNYFFGSPHTATVGIQVDGTTSYQTSNSPNEAFNSGGSGNADNEYYEFTYYGAGAVIPPVNVTVTPGSSTATINYDLGTATGGEIEYGSPGFVQGAGTTVTMSTTTAHTLTGLSPATSYEFYVRSSSGGNFSSWVGPYSFITTCVTVNSFPYLENFDGSTWSSTTTYDPCWNITQSSTYRWQVNSGGTGSGSTGPTSDASGVGQYIYTEASSGGTGSFAWAEMPPMDLTSLTQPELTFMYHMYGATIDRLDIEASLDSGTTWMVVDSIVGQQQTSNGSAWEAAIVDLDSVNSAYTLIRFSATRGTSFTGDISLDEVRIRQTPPCPDPTGFASSDLTPTSVNITFVGAGATSIVEWGPQGFGGGTGTTVSAMNDTVPVTGLPPGTCLDFYIQSDCSGAGNGVSVIAGPFTICTPCNAAPLPYTETFDVWPLDCEDPAAGTEPWVSRNGWAEANYWSNNEDDFILQMQNVIISADARVKFDWSHLYNTFYPEDDLAILSRPVDSTTWDTLWYRVGATFDSQDGAATTSPGSGVSEIMLLPLHYTGQEVEFQINGHSDFGPRAYVDNFVVEEVPACLGPIGFTVVALTDTSVAITWTADTSASTSTVEWGESGFAQGTGTIVSGTGDSVYISGLDPSTSYEIYAMVDCGSSMSANNGPFAFRTLCPVYFSAPYNEDFTLSSYGAADANNSFENCWTVDLNTGMRWESEDSEGSNENSSSTGPFFDNTTPSTAGGGYMFMETSPTATDAGLYSPMIEMSSLTTPTLSFAYHMYGATMGTLSVDIWNGSIWVMDAWTLSGQQQTAGSDPWTMASVPLAAFVGDTIQIRFRGNKTTSFTSDMSIDDVSVADGPSCSVVSGGFAENITSSAADLNWSAFTSSDYDIEWGPCGFTPGTGNGTVVNNVTPGYTLSGLAPNTCYEFYVTNNCDPTNTQYGPYSFLTACLAQLSGTYTVGGPVGPNNFANLDTAIAELICGVSGPVTFQIMSNDSIFSTLQIGDVSGVSNTNTITFDGMGSATLYGSGYVGPMWNLEGSKHIAIKNLTMIDSSASNVGIRMSMNTDSVTIENNTMIISPTATSTLSAGIAITGSATSLSGTNSDCNYITIKDNDIQGGYYGITAYGGANTTTKIDGITVEGNTVTNHQSYGIRIYYYDGVEVNNNHVSGHRNPTFCYGMYLYYNDNMDVEENFVTGATYAAYMPGMNVSDANGVANIVNNMFMGLHPSSSTTSAVYVTGNSHDVNVYHNSISNIGGYGWRDFNTTGYDFRNNVVVGSNLAMDMNAAPDSANDVFDYNLYYRTTAGNLVEWSTGYADLAALQAAQPNHNQNSISGDPIFVGPSDLHLIGAVANDVGDNSVGVTVDIDGDARPATGSTIVDMGADEYTPLQWDAEMIALYEPSSGGCGDSSVTVSVIVGNLGLNTITSMTINANVSGAATANLSTTYAGSLPSTMQDTITVGTFNIYNGGTVSIDANLVLAMDGDSSNDTLPASSFDYISFDPIALPGDTVCEGATVELYAQAQSGVLHGWFANQNDTVAVATGDTLSVTADPNQTTYYLGYLTSGLDSIETTFAQNNGCGAGNMFDVSLNKQIVMEGVVIHSGDAAGTSSTVDVYYLSGSYVGNETNMASWTLHETVTFTSNGNGVPSRAEFTTPLVLPAGSYGMYMQANVRYTNGSQVFSNGDMTITTGAGLCTAFSSPINGRIWNGRILYRGSNACSQDKIPVTYGITPKPTASFTATYTGGNGTGDYSFDASASTAADSIYWSFGDPANSTGNGTTTTFTYVDNGDYVVTMIAFNDCGSDTITDTAMVRGIGLNELSGVSDIRLFPNPSSGAVTLSLNLVDAQEVLLEVVNLQGQVLYTEQLGRVEGEYQWSADLGNLPKGAYFVRLTGDTGVKTLPLSLH</sequence>
<keyword evidence="1 3" id="KW-0732">Signal</keyword>
<dbReference type="PROSITE" id="PS50853">
    <property type="entry name" value="FN3"/>
    <property type="match status" value="2"/>
</dbReference>